<sequence>MVRYMLRGMGVLKFYWHFVVLTSSFLCNCIPSRVLQHKTPLQVLFPKRTLFSIPPCIFGCTYFVQNRSSTRHKLDDKAICYIFVGYCHQSKGYRYYDPIRRHMYHNLDVTFLEHILYFSSGLVFAPPVDDTPFEFSLPYVPEPLVTITTELPVFSLPEPFVPVTTESPVSPHLQVYILLRYSHSPNVPSTSGDASNISQFIEHIDAPVVSTDEITCNISVILLDETLTVEDDDLGRRYPWCDCRPVVRYGWTVRTLYSISSYISYGDLSPTY</sequence>
<keyword evidence="3" id="KW-1185">Reference proteome</keyword>
<dbReference type="Pfam" id="PF25597">
    <property type="entry name" value="SH3_retrovirus"/>
    <property type="match status" value="1"/>
</dbReference>
<evidence type="ECO:0000259" key="1">
    <source>
        <dbReference type="Pfam" id="PF25597"/>
    </source>
</evidence>
<evidence type="ECO:0000313" key="2">
    <source>
        <dbReference type="EMBL" id="CAK9160828.1"/>
    </source>
</evidence>
<protein>
    <recommendedName>
        <fullName evidence="1">Retroviral polymerase SH3-like domain-containing protein</fullName>
    </recommendedName>
</protein>
<accession>A0ABC8T165</accession>
<evidence type="ECO:0000313" key="3">
    <source>
        <dbReference type="Proteomes" id="UP001642360"/>
    </source>
</evidence>
<gene>
    <name evidence="2" type="ORF">ILEXP_LOCUS29615</name>
</gene>
<name>A0ABC8T165_9AQUA</name>
<proteinExistence type="predicted"/>
<dbReference type="InterPro" id="IPR057670">
    <property type="entry name" value="SH3_retrovirus"/>
</dbReference>
<dbReference type="AlphaFoldDB" id="A0ABC8T165"/>
<comment type="caution">
    <text evidence="2">The sequence shown here is derived from an EMBL/GenBank/DDBJ whole genome shotgun (WGS) entry which is preliminary data.</text>
</comment>
<dbReference type="EMBL" id="CAUOFW020003591">
    <property type="protein sequence ID" value="CAK9160828.1"/>
    <property type="molecule type" value="Genomic_DNA"/>
</dbReference>
<reference evidence="2 3" key="1">
    <citation type="submission" date="2024-02" db="EMBL/GenBank/DDBJ databases">
        <authorList>
            <person name="Vignale AGUSTIN F."/>
            <person name="Sosa J E."/>
            <person name="Modenutti C."/>
        </authorList>
    </citation>
    <scope>NUCLEOTIDE SEQUENCE [LARGE SCALE GENOMIC DNA]</scope>
</reference>
<feature type="domain" description="Retroviral polymerase SH3-like" evidence="1">
    <location>
        <begin position="60"/>
        <end position="117"/>
    </location>
</feature>
<organism evidence="2 3">
    <name type="scientific">Ilex paraguariensis</name>
    <name type="common">yerba mate</name>
    <dbReference type="NCBI Taxonomy" id="185542"/>
    <lineage>
        <taxon>Eukaryota</taxon>
        <taxon>Viridiplantae</taxon>
        <taxon>Streptophyta</taxon>
        <taxon>Embryophyta</taxon>
        <taxon>Tracheophyta</taxon>
        <taxon>Spermatophyta</taxon>
        <taxon>Magnoliopsida</taxon>
        <taxon>eudicotyledons</taxon>
        <taxon>Gunneridae</taxon>
        <taxon>Pentapetalae</taxon>
        <taxon>asterids</taxon>
        <taxon>campanulids</taxon>
        <taxon>Aquifoliales</taxon>
        <taxon>Aquifoliaceae</taxon>
        <taxon>Ilex</taxon>
    </lineage>
</organism>
<dbReference type="Proteomes" id="UP001642360">
    <property type="component" value="Unassembled WGS sequence"/>
</dbReference>